<feature type="domain" description="C2H2-type" evidence="13">
    <location>
        <begin position="360"/>
        <end position="387"/>
    </location>
</feature>
<dbReference type="PANTHER" id="PTHR16515:SF66">
    <property type="entry name" value="C2H2-TYPE DOMAIN-CONTAINING PROTEIN"/>
    <property type="match status" value="1"/>
</dbReference>
<evidence type="ECO:0000256" key="3">
    <source>
        <dbReference type="ARBA" id="ARBA00022737"/>
    </source>
</evidence>
<reference evidence="15 16" key="1">
    <citation type="submission" date="2024-06" db="EMBL/GenBank/DDBJ databases">
        <title>A chromosome-level genome assembly of beet webworm, Loxostege sticticalis.</title>
        <authorList>
            <person name="Zhang Y."/>
        </authorList>
    </citation>
    <scope>NUCLEOTIDE SEQUENCE [LARGE SCALE GENOMIC DNA]</scope>
    <source>
        <strain evidence="15">AQ028</strain>
        <tissue evidence="15">Male pupae</tissue>
    </source>
</reference>
<evidence type="ECO:0000256" key="7">
    <source>
        <dbReference type="ARBA" id="ARBA00023125"/>
    </source>
</evidence>
<dbReference type="Pfam" id="PF07776">
    <property type="entry name" value="zf-AD"/>
    <property type="match status" value="1"/>
</dbReference>
<dbReference type="PROSITE" id="PS00028">
    <property type="entry name" value="ZINC_FINGER_C2H2_1"/>
    <property type="match status" value="5"/>
</dbReference>
<dbReference type="Gene3D" id="3.30.160.60">
    <property type="entry name" value="Classic Zinc Finger"/>
    <property type="match status" value="5"/>
</dbReference>
<dbReference type="InterPro" id="IPR050331">
    <property type="entry name" value="Zinc_finger"/>
</dbReference>
<dbReference type="PANTHER" id="PTHR16515">
    <property type="entry name" value="PR DOMAIN ZINC FINGER PROTEIN"/>
    <property type="match status" value="1"/>
</dbReference>
<evidence type="ECO:0000256" key="8">
    <source>
        <dbReference type="ARBA" id="ARBA00023163"/>
    </source>
</evidence>
<accession>A0ABD0T3F7</accession>
<keyword evidence="6" id="KW-0805">Transcription regulation</keyword>
<organism evidence="15 16">
    <name type="scientific">Loxostege sticticalis</name>
    <name type="common">Beet webworm moth</name>
    <dbReference type="NCBI Taxonomy" id="481309"/>
    <lineage>
        <taxon>Eukaryota</taxon>
        <taxon>Metazoa</taxon>
        <taxon>Ecdysozoa</taxon>
        <taxon>Arthropoda</taxon>
        <taxon>Hexapoda</taxon>
        <taxon>Insecta</taxon>
        <taxon>Pterygota</taxon>
        <taxon>Neoptera</taxon>
        <taxon>Endopterygota</taxon>
        <taxon>Lepidoptera</taxon>
        <taxon>Glossata</taxon>
        <taxon>Ditrysia</taxon>
        <taxon>Pyraloidea</taxon>
        <taxon>Crambidae</taxon>
        <taxon>Pyraustinae</taxon>
        <taxon>Loxostege</taxon>
    </lineage>
</organism>
<evidence type="ECO:0000256" key="10">
    <source>
        <dbReference type="PROSITE-ProRule" id="PRU00042"/>
    </source>
</evidence>
<dbReference type="Pfam" id="PF00096">
    <property type="entry name" value="zf-C2H2"/>
    <property type="match status" value="3"/>
</dbReference>
<evidence type="ECO:0000313" key="16">
    <source>
        <dbReference type="Proteomes" id="UP001549921"/>
    </source>
</evidence>
<evidence type="ECO:0000256" key="9">
    <source>
        <dbReference type="ARBA" id="ARBA00023242"/>
    </source>
</evidence>
<dbReference type="SMART" id="SM00868">
    <property type="entry name" value="zf-AD"/>
    <property type="match status" value="1"/>
</dbReference>
<evidence type="ECO:0000259" key="13">
    <source>
        <dbReference type="PROSITE" id="PS50157"/>
    </source>
</evidence>
<dbReference type="EMBL" id="JBEDNZ010000010">
    <property type="protein sequence ID" value="KAL0832469.1"/>
    <property type="molecule type" value="Genomic_DNA"/>
</dbReference>
<sequence>MRTYTRKRPVYQAIEGVTELCRLCLGSSDVTVPIFGDDADQLCALSLRIMICVGLEMTRDNYLPNAICKGCYKELERYYTFRKKCEGTYQKLKAHVLAMKERHFNMTIQPKKEEDEDQGIPVEPDEEQEQFVLTFNEDQQFQLIIQNKVNIVNSNSVQLDSSENLFNSETLEELSNEMVNSQSEEQHIVNESIQEDTISPLEIEASSSDLSLIMSTMLVELGVLRQEEDRLVFVDEELNTVELEGADNTKIVLQLVKEDEEEQTEVVNVDKQTAQDIPASLTDLVKADIKKKAELKAYGSKGDTTCPVCNKRFASRSVLTRHTRVHTGARPYACGVCQRRFAQRAVLTRHELVHREKRPFACAMCPKSFTQRGALEQHARGHAPKHARALALHACPACDKVFLYASGLSRHMSVHTGRRYSCASCARAFADASALARHARRHHPPHPPSDPLALPPDHPPAPTKHAGTNTSIDR</sequence>
<feature type="region of interest" description="Disordered" evidence="12">
    <location>
        <begin position="436"/>
        <end position="474"/>
    </location>
</feature>
<comment type="caution">
    <text evidence="15">The sequence shown here is derived from an EMBL/GenBank/DDBJ whole genome shotgun (WGS) entry which is preliminary data.</text>
</comment>
<keyword evidence="5 11" id="KW-0862">Zinc</keyword>
<evidence type="ECO:0000256" key="5">
    <source>
        <dbReference type="ARBA" id="ARBA00022833"/>
    </source>
</evidence>
<keyword evidence="2 11" id="KW-0479">Metal-binding</keyword>
<dbReference type="SUPFAM" id="SSF57667">
    <property type="entry name" value="beta-beta-alpha zinc fingers"/>
    <property type="match status" value="3"/>
</dbReference>
<dbReference type="GO" id="GO:0008270">
    <property type="term" value="F:zinc ion binding"/>
    <property type="evidence" value="ECO:0007669"/>
    <property type="project" value="UniProtKB-UniRule"/>
</dbReference>
<keyword evidence="7" id="KW-0238">DNA-binding</keyword>
<evidence type="ECO:0000256" key="1">
    <source>
        <dbReference type="ARBA" id="ARBA00004123"/>
    </source>
</evidence>
<dbReference type="PROSITE" id="PS50157">
    <property type="entry name" value="ZINC_FINGER_C2H2_2"/>
    <property type="match status" value="5"/>
</dbReference>
<evidence type="ECO:0000259" key="14">
    <source>
        <dbReference type="PROSITE" id="PS51915"/>
    </source>
</evidence>
<evidence type="ECO:0000256" key="4">
    <source>
        <dbReference type="ARBA" id="ARBA00022771"/>
    </source>
</evidence>
<feature type="domain" description="C2H2-type" evidence="13">
    <location>
        <begin position="332"/>
        <end position="359"/>
    </location>
</feature>
<dbReference type="FunFam" id="3.30.160.60:FF:000100">
    <property type="entry name" value="Zinc finger 45-like"/>
    <property type="match status" value="1"/>
</dbReference>
<dbReference type="InterPro" id="IPR036236">
    <property type="entry name" value="Znf_C2H2_sf"/>
</dbReference>
<feature type="domain" description="ZAD" evidence="14">
    <location>
        <begin position="19"/>
        <end position="95"/>
    </location>
</feature>
<dbReference type="SMART" id="SM00355">
    <property type="entry name" value="ZnF_C2H2"/>
    <property type="match status" value="5"/>
</dbReference>
<feature type="binding site" evidence="11">
    <location>
        <position position="71"/>
    </location>
    <ligand>
        <name>Zn(2+)</name>
        <dbReference type="ChEBI" id="CHEBI:29105"/>
    </ligand>
</feature>
<proteinExistence type="predicted"/>
<feature type="domain" description="C2H2-type" evidence="13">
    <location>
        <begin position="304"/>
        <end position="331"/>
    </location>
</feature>
<dbReference type="PROSITE" id="PS51915">
    <property type="entry name" value="ZAD"/>
    <property type="match status" value="1"/>
</dbReference>
<dbReference type="GO" id="GO:0005634">
    <property type="term" value="C:nucleus"/>
    <property type="evidence" value="ECO:0007669"/>
    <property type="project" value="UniProtKB-SubCell"/>
</dbReference>
<feature type="binding site" evidence="11">
    <location>
        <position position="21"/>
    </location>
    <ligand>
        <name>Zn(2+)</name>
        <dbReference type="ChEBI" id="CHEBI:29105"/>
    </ligand>
</feature>
<gene>
    <name evidence="15" type="ORF">ABMA28_000695</name>
</gene>
<feature type="compositionally biased region" description="Pro residues" evidence="12">
    <location>
        <begin position="446"/>
        <end position="462"/>
    </location>
</feature>
<protein>
    <submittedName>
        <fullName evidence="15">Uncharacterized protein</fullName>
    </submittedName>
</protein>
<feature type="domain" description="C2H2-type" evidence="13">
    <location>
        <begin position="420"/>
        <end position="447"/>
    </location>
</feature>
<dbReference type="Proteomes" id="UP001549921">
    <property type="component" value="Unassembled WGS sequence"/>
</dbReference>
<evidence type="ECO:0000256" key="12">
    <source>
        <dbReference type="SAM" id="MobiDB-lite"/>
    </source>
</evidence>
<name>A0ABD0T3F7_LOXSC</name>
<dbReference type="SUPFAM" id="SSF57716">
    <property type="entry name" value="Glucocorticoid receptor-like (DNA-binding domain)"/>
    <property type="match status" value="1"/>
</dbReference>
<dbReference type="GO" id="GO:0003677">
    <property type="term" value="F:DNA binding"/>
    <property type="evidence" value="ECO:0007669"/>
    <property type="project" value="UniProtKB-KW"/>
</dbReference>
<keyword evidence="4 10" id="KW-0863">Zinc-finger</keyword>
<dbReference type="InterPro" id="IPR013087">
    <property type="entry name" value="Znf_C2H2_type"/>
</dbReference>
<dbReference type="InterPro" id="IPR012934">
    <property type="entry name" value="Znf_AD"/>
</dbReference>
<keyword evidence="3" id="KW-0677">Repeat</keyword>
<feature type="binding site" evidence="11">
    <location>
        <position position="68"/>
    </location>
    <ligand>
        <name>Zn(2+)</name>
        <dbReference type="ChEBI" id="CHEBI:29105"/>
    </ligand>
</feature>
<comment type="subcellular location">
    <subcellularLocation>
        <location evidence="1">Nucleus</location>
    </subcellularLocation>
</comment>
<dbReference type="Gene3D" id="3.40.1800.20">
    <property type="match status" value="1"/>
</dbReference>
<feature type="domain" description="C2H2-type" evidence="13">
    <location>
        <begin position="393"/>
        <end position="420"/>
    </location>
</feature>
<evidence type="ECO:0000256" key="6">
    <source>
        <dbReference type="ARBA" id="ARBA00023015"/>
    </source>
</evidence>
<dbReference type="FunFam" id="3.30.160.60:FF:000325">
    <property type="entry name" value="ZFP90 zinc finger protein"/>
    <property type="match status" value="1"/>
</dbReference>
<evidence type="ECO:0000313" key="15">
    <source>
        <dbReference type="EMBL" id="KAL0832469.1"/>
    </source>
</evidence>
<evidence type="ECO:0000256" key="2">
    <source>
        <dbReference type="ARBA" id="ARBA00022723"/>
    </source>
</evidence>
<feature type="binding site" evidence="11">
    <location>
        <position position="24"/>
    </location>
    <ligand>
        <name>Zn(2+)</name>
        <dbReference type="ChEBI" id="CHEBI:29105"/>
    </ligand>
</feature>
<dbReference type="FunFam" id="3.30.160.60:FF:001049">
    <property type="entry name" value="zinc finger protein 319"/>
    <property type="match status" value="1"/>
</dbReference>
<keyword evidence="8" id="KW-0804">Transcription</keyword>
<evidence type="ECO:0000256" key="11">
    <source>
        <dbReference type="PROSITE-ProRule" id="PRU01263"/>
    </source>
</evidence>
<dbReference type="AlphaFoldDB" id="A0ABD0T3F7"/>
<keyword evidence="9" id="KW-0539">Nucleus</keyword>